<gene>
    <name evidence="1" type="ORF">ASZ90_001880</name>
</gene>
<organism evidence="1">
    <name type="scientific">hydrocarbon metagenome</name>
    <dbReference type="NCBI Taxonomy" id="938273"/>
    <lineage>
        <taxon>unclassified sequences</taxon>
        <taxon>metagenomes</taxon>
        <taxon>ecological metagenomes</taxon>
    </lineage>
</organism>
<name>A0A0W8G5A6_9ZZZZ</name>
<sequence length="342" mass="36365">MQHLAIHPRDADVSGASLFWDAPPGEALVRSLDELGQMVPALAEIVDDRPRILAGRARALALRRLPGRTLAARIMAWPGPGCGHSPEVWRGLVYLASNMGRHIDEAMLVKAGRYFAAHVPVPEFLRLAGPYLGPALAAGSRRLTDWLSLPETADELLFSGAVPLAGSAALARMTRDELDVLRPWLTAVRWSANTLARFVTPLRETARAAGRTLAATAGEALAGVRPDQGLSPNDLIARLSAAAKSARYPVLTELEERFTALSRGISRGTRFTLSPSRGFESDAVTLTVQAAGAADLATAAADLSRLAAHPDWPALWSLARGQETGDASPYENRGGGGDTHDA</sequence>
<comment type="caution">
    <text evidence="1">The sequence shown here is derived from an EMBL/GenBank/DDBJ whole genome shotgun (WGS) entry which is preliminary data.</text>
</comment>
<evidence type="ECO:0000313" key="1">
    <source>
        <dbReference type="EMBL" id="KUG28262.1"/>
    </source>
</evidence>
<proteinExistence type="predicted"/>
<reference evidence="1" key="1">
    <citation type="journal article" date="2015" name="Proc. Natl. Acad. Sci. U.S.A.">
        <title>Networks of energetic and metabolic interactions define dynamics in microbial communities.</title>
        <authorList>
            <person name="Embree M."/>
            <person name="Liu J.K."/>
            <person name="Al-Bassam M.M."/>
            <person name="Zengler K."/>
        </authorList>
    </citation>
    <scope>NUCLEOTIDE SEQUENCE</scope>
</reference>
<dbReference type="AlphaFoldDB" id="A0A0W8G5A6"/>
<accession>A0A0W8G5A6</accession>
<protein>
    <submittedName>
        <fullName evidence="1">Uncharacterized protein</fullName>
    </submittedName>
</protein>
<dbReference type="EMBL" id="LNQE01000241">
    <property type="protein sequence ID" value="KUG28262.1"/>
    <property type="molecule type" value="Genomic_DNA"/>
</dbReference>